<accession>A0AAD8ZGA5</accession>
<dbReference type="Pfam" id="PF00078">
    <property type="entry name" value="RVT_1"/>
    <property type="match status" value="1"/>
</dbReference>
<dbReference type="InterPro" id="IPR015095">
    <property type="entry name" value="AlkB_hom8_N"/>
</dbReference>
<comment type="caution">
    <text evidence="2">The sequence shown here is derived from an EMBL/GenBank/DDBJ whole genome shotgun (WGS) entry which is preliminary data.</text>
</comment>
<dbReference type="GO" id="GO:0008168">
    <property type="term" value="F:methyltransferase activity"/>
    <property type="evidence" value="ECO:0007669"/>
    <property type="project" value="InterPro"/>
</dbReference>
<dbReference type="PANTHER" id="PTHR47510:SF3">
    <property type="entry name" value="ENDO_EXONUCLEASE_PHOSPHATASE DOMAIN-CONTAINING PROTEIN"/>
    <property type="match status" value="1"/>
</dbReference>
<sequence>MQSDSDQTVKASEAIFATRGAKALDLVYTNISGAYQAEPCPHLGYSDHMSVMLIPAYRPIVRCSKPLLKQVRTWPAGAISALQDCFEQTTWITFKEAATDGGTVNLEEYTASVTGYISKCIDDVTVSKTITTRPNQEPWMPAEVRMLLRTRDSAFRTGDREALRKTRAKLSRAIREAKCAHAQRIHGHFKDTGDTRRMWEGIQAITNYRKTSPSCDSDATLPDALNDFYARFEAQNNVAAEKSIPLQNDQVLCLTAADVRRTLRGVNPRKAAGPDNIPGRVLRECTDQLADVLTDIFNISLSCAVVPTYFKTTTIVPVPKKSTVSCLNDYRPIALTSIIMKCFERLVMRHIKTQLHPSLDPLQFAYRSNRSTDDAISTTVHLALTHLDKKGAYIRMLFIDFSSAFNTIVPQHLIGKLILLGLNTSLCNWILDFLTGRPQSVWMGSSTSNTTTLSTGAPQGSVLSPLLFTLVTHDCAAMHSSNHIIKFTDDTTAVGLINKDNKSAYREEVRELVSWYKVNNLYLNVDKTKEMVVDFRRARRDHSLLAINSSSVEIIKNIMFLGVHLAENLTWTLNTSSITKRAQQRLYFLRKLREAHLPSPILTTFYRGTVESILSSCIITWFGNCTAFDRKTFQRIVRTAEKIIGVSLPSITNIYITRCIRKATNIVKDPTHPSHELFTLLPSGRRYRSIQSRTSRLCNSFFPEAIRLLNSG</sequence>
<protein>
    <recommendedName>
        <fullName evidence="1">Reverse transcriptase domain-containing protein</fullName>
    </recommendedName>
</protein>
<gene>
    <name evidence="2" type="ORF">P4O66_008796</name>
</gene>
<dbReference type="CDD" id="cd01650">
    <property type="entry name" value="RT_nLTR_like"/>
    <property type="match status" value="1"/>
</dbReference>
<keyword evidence="3" id="KW-1185">Reference proteome</keyword>
<reference evidence="2" key="1">
    <citation type="submission" date="2023-03" db="EMBL/GenBank/DDBJ databases">
        <title>Electrophorus voltai genome.</title>
        <authorList>
            <person name="Bian C."/>
        </authorList>
    </citation>
    <scope>NUCLEOTIDE SEQUENCE</scope>
    <source>
        <strain evidence="2">CB-2022</strain>
        <tissue evidence="2">Muscle</tissue>
    </source>
</reference>
<dbReference type="InterPro" id="IPR043502">
    <property type="entry name" value="DNA/RNA_pol_sf"/>
</dbReference>
<organism evidence="2 3">
    <name type="scientific">Electrophorus voltai</name>
    <dbReference type="NCBI Taxonomy" id="2609070"/>
    <lineage>
        <taxon>Eukaryota</taxon>
        <taxon>Metazoa</taxon>
        <taxon>Chordata</taxon>
        <taxon>Craniata</taxon>
        <taxon>Vertebrata</taxon>
        <taxon>Euteleostomi</taxon>
        <taxon>Actinopterygii</taxon>
        <taxon>Neopterygii</taxon>
        <taxon>Teleostei</taxon>
        <taxon>Ostariophysi</taxon>
        <taxon>Gymnotiformes</taxon>
        <taxon>Gymnotoidei</taxon>
        <taxon>Gymnotidae</taxon>
        <taxon>Electrophorus</taxon>
    </lineage>
</organism>
<evidence type="ECO:0000313" key="2">
    <source>
        <dbReference type="EMBL" id="KAK1797426.1"/>
    </source>
</evidence>
<dbReference type="SUPFAM" id="SSF56672">
    <property type="entry name" value="DNA/RNA polymerases"/>
    <property type="match status" value="1"/>
</dbReference>
<dbReference type="AlphaFoldDB" id="A0AAD8ZGA5"/>
<dbReference type="Proteomes" id="UP001239994">
    <property type="component" value="Unassembled WGS sequence"/>
</dbReference>
<dbReference type="GO" id="GO:0016706">
    <property type="term" value="F:2-oxoglutarate-dependent dioxygenase activity"/>
    <property type="evidence" value="ECO:0007669"/>
    <property type="project" value="InterPro"/>
</dbReference>
<evidence type="ECO:0000313" key="3">
    <source>
        <dbReference type="Proteomes" id="UP001239994"/>
    </source>
</evidence>
<proteinExistence type="predicted"/>
<dbReference type="EMBL" id="JAROKS010000014">
    <property type="protein sequence ID" value="KAK1797426.1"/>
    <property type="molecule type" value="Genomic_DNA"/>
</dbReference>
<feature type="domain" description="Reverse transcriptase" evidence="1">
    <location>
        <begin position="299"/>
        <end position="565"/>
    </location>
</feature>
<evidence type="ECO:0000259" key="1">
    <source>
        <dbReference type="PROSITE" id="PS50878"/>
    </source>
</evidence>
<name>A0AAD8ZGA5_9TELE</name>
<dbReference type="InterPro" id="IPR000477">
    <property type="entry name" value="RT_dom"/>
</dbReference>
<dbReference type="PANTHER" id="PTHR47510">
    <property type="entry name" value="REVERSE TRANSCRIPTASE DOMAIN-CONTAINING PROTEIN"/>
    <property type="match status" value="1"/>
</dbReference>
<dbReference type="PROSITE" id="PS50878">
    <property type="entry name" value="RT_POL"/>
    <property type="match status" value="1"/>
</dbReference>
<dbReference type="Pfam" id="PF09004">
    <property type="entry name" value="ALKBH8_N"/>
    <property type="match status" value="1"/>
</dbReference>